<keyword evidence="2" id="KW-0808">Transferase</keyword>
<dbReference type="GO" id="GO:0032259">
    <property type="term" value="P:methylation"/>
    <property type="evidence" value="ECO:0007669"/>
    <property type="project" value="UniProtKB-KW"/>
</dbReference>
<comment type="caution">
    <text evidence="2">The sequence shown here is derived from an EMBL/GenBank/DDBJ whole genome shotgun (WGS) entry which is preliminary data.</text>
</comment>
<dbReference type="SUPFAM" id="SSF53448">
    <property type="entry name" value="Nucleotide-diphospho-sugar transferases"/>
    <property type="match status" value="1"/>
</dbReference>
<evidence type="ECO:0000259" key="1">
    <source>
        <dbReference type="Pfam" id="PF00535"/>
    </source>
</evidence>
<reference evidence="2 3" key="1">
    <citation type="submission" date="2013-02" db="EMBL/GenBank/DDBJ databases">
        <authorList>
            <person name="Fiebig A."/>
            <person name="Goeker M."/>
            <person name="Klenk H.-P.P."/>
        </authorList>
    </citation>
    <scope>NUCLEOTIDE SEQUENCE [LARGE SCALE GENOMIC DNA]</scope>
    <source>
        <strain evidence="2 3">DSM 19309</strain>
    </source>
</reference>
<dbReference type="SUPFAM" id="SSF53335">
    <property type="entry name" value="S-adenosyl-L-methionine-dependent methyltransferases"/>
    <property type="match status" value="1"/>
</dbReference>
<keyword evidence="2" id="KW-0489">Methyltransferase</keyword>
<dbReference type="GO" id="GO:0044010">
    <property type="term" value="P:single-species biofilm formation"/>
    <property type="evidence" value="ECO:0007669"/>
    <property type="project" value="TreeGrafter"/>
</dbReference>
<protein>
    <submittedName>
        <fullName evidence="2">Putative methyltransferase</fullName>
    </submittedName>
</protein>
<dbReference type="HOGENOM" id="CLU_497652_0_0_5"/>
<dbReference type="STRING" id="442562.Rumeso_02385"/>
<evidence type="ECO:0000313" key="3">
    <source>
        <dbReference type="Proteomes" id="UP000019666"/>
    </source>
</evidence>
<evidence type="ECO:0000313" key="2">
    <source>
        <dbReference type="EMBL" id="EYD75956.1"/>
    </source>
</evidence>
<feature type="domain" description="Glycosyltransferase 2-like" evidence="1">
    <location>
        <begin position="5"/>
        <end position="161"/>
    </location>
</feature>
<keyword evidence="3" id="KW-1185">Reference proteome</keyword>
<proteinExistence type="predicted"/>
<dbReference type="Gene3D" id="3.90.550.10">
    <property type="entry name" value="Spore Coat Polysaccharide Biosynthesis Protein SpsA, Chain A"/>
    <property type="match status" value="1"/>
</dbReference>
<dbReference type="Gene3D" id="3.40.50.150">
    <property type="entry name" value="Vaccinia Virus protein VP39"/>
    <property type="match status" value="1"/>
</dbReference>
<dbReference type="OrthoDB" id="9794124at2"/>
<organism evidence="2 3">
    <name type="scientific">Rubellimicrobium mesophilum DSM 19309</name>
    <dbReference type="NCBI Taxonomy" id="442562"/>
    <lineage>
        <taxon>Bacteria</taxon>
        <taxon>Pseudomonadati</taxon>
        <taxon>Pseudomonadota</taxon>
        <taxon>Alphaproteobacteria</taxon>
        <taxon>Rhodobacterales</taxon>
        <taxon>Roseobacteraceae</taxon>
        <taxon>Rubellimicrobium</taxon>
    </lineage>
</organism>
<dbReference type="PANTHER" id="PTHR43685:SF2">
    <property type="entry name" value="GLYCOSYLTRANSFERASE 2-LIKE DOMAIN-CONTAINING PROTEIN"/>
    <property type="match status" value="1"/>
</dbReference>
<dbReference type="PATRIC" id="fig|442562.3.peg.2352"/>
<dbReference type="AlphaFoldDB" id="A0A017HNK7"/>
<name>A0A017HNK7_9RHOB</name>
<dbReference type="Pfam" id="PF13489">
    <property type="entry name" value="Methyltransf_23"/>
    <property type="match status" value="1"/>
</dbReference>
<sequence length="524" mass="57405">MTRVSAVINIYEEDPTLISEAIASIRAQTRPADEIIVVQDGMHRDYSALFARHPDLTLLRQENMGLAAARNTGLRAATGDMILFLDGDDRLMPEAIAVNLAQLEGEPGALMAFGGWRFIEADGTPLPQIVMPPLGEDPVATLLRGNCIGMHSTVLYRRSALLAEGGFAPDFRACEDYELYLRMARRGPILATGRLLAEYRQHGGNMSSDHPMMMRTALRVLAAQEPHLAGRPDWAAARRQGIAAWKVHYARQQYADILKAARGQAPAGRVLRSWLRMTRAVPWTMGKVVMSEILSRIRAAIRTDARQRPVDHVDWGQLRRTTPVSPWFGFDRGLPVDRRYIEGFLTTSAGDIRGRVLEVGDNAYTLRFGGDRVTASEVLHVDPEAPGVTYVADLADGAGLPDNAFDCIVLTQTLHLIYDMPAAIRTIRRILAPGGVLLLTVPGVSSVDQGEWGGTWFWSLTAASLGRLLSDAFQVENVSVETHGNVLVATAFLHGLAASELTDEEFAVADPNYPVIVTARARKA</sequence>
<dbReference type="PANTHER" id="PTHR43685">
    <property type="entry name" value="GLYCOSYLTRANSFERASE"/>
    <property type="match status" value="1"/>
</dbReference>
<dbReference type="RefSeq" id="WP_082483866.1">
    <property type="nucleotide sequence ID" value="NZ_KK088571.1"/>
</dbReference>
<dbReference type="InterPro" id="IPR050834">
    <property type="entry name" value="Glycosyltransf_2"/>
</dbReference>
<gene>
    <name evidence="2" type="ORF">Rumeso_02385</name>
</gene>
<dbReference type="InterPro" id="IPR029044">
    <property type="entry name" value="Nucleotide-diphossugar_trans"/>
</dbReference>
<dbReference type="Pfam" id="PF00535">
    <property type="entry name" value="Glycos_transf_2"/>
    <property type="match status" value="1"/>
</dbReference>
<dbReference type="InterPro" id="IPR029063">
    <property type="entry name" value="SAM-dependent_MTases_sf"/>
</dbReference>
<dbReference type="Proteomes" id="UP000019666">
    <property type="component" value="Unassembled WGS sequence"/>
</dbReference>
<dbReference type="InterPro" id="IPR001173">
    <property type="entry name" value="Glyco_trans_2-like"/>
</dbReference>
<dbReference type="CDD" id="cd02440">
    <property type="entry name" value="AdoMet_MTases"/>
    <property type="match status" value="1"/>
</dbReference>
<dbReference type="GO" id="GO:0008168">
    <property type="term" value="F:methyltransferase activity"/>
    <property type="evidence" value="ECO:0007669"/>
    <property type="project" value="UniProtKB-KW"/>
</dbReference>
<accession>A0A017HNK7</accession>
<dbReference type="EMBL" id="AOSK01000062">
    <property type="protein sequence ID" value="EYD75956.1"/>
    <property type="molecule type" value="Genomic_DNA"/>
</dbReference>